<dbReference type="Gene3D" id="3.90.70.10">
    <property type="entry name" value="Cysteine proteinases"/>
    <property type="match status" value="1"/>
</dbReference>
<comment type="caution">
    <text evidence="8">The sequence shown here is derived from an EMBL/GenBank/DDBJ whole genome shotgun (WGS) entry which is preliminary data.</text>
</comment>
<keyword evidence="9" id="KW-1185">Reference proteome</keyword>
<feature type="region of interest" description="Disordered" evidence="5">
    <location>
        <begin position="2574"/>
        <end position="2604"/>
    </location>
</feature>
<evidence type="ECO:0000313" key="9">
    <source>
        <dbReference type="Proteomes" id="UP001497497"/>
    </source>
</evidence>
<dbReference type="SUPFAM" id="SSF54236">
    <property type="entry name" value="Ubiquitin-like"/>
    <property type="match status" value="1"/>
</dbReference>
<feature type="domain" description="USP" evidence="7">
    <location>
        <begin position="1623"/>
        <end position="1997"/>
    </location>
</feature>
<dbReference type="PROSITE" id="PS00973">
    <property type="entry name" value="USP_2"/>
    <property type="match status" value="1"/>
</dbReference>
<dbReference type="InterPro" id="IPR028889">
    <property type="entry name" value="USP"/>
</dbReference>
<dbReference type="InterPro" id="IPR018200">
    <property type="entry name" value="USP_CS"/>
</dbReference>
<evidence type="ECO:0000259" key="7">
    <source>
        <dbReference type="PROSITE" id="PS50235"/>
    </source>
</evidence>
<dbReference type="InterPro" id="IPR029071">
    <property type="entry name" value="Ubiquitin-like_domsf"/>
</dbReference>
<evidence type="ECO:0000256" key="3">
    <source>
        <dbReference type="ARBA" id="ARBA00022786"/>
    </source>
</evidence>
<dbReference type="PANTHER" id="PTHR24006">
    <property type="entry name" value="UBIQUITIN CARBOXYL-TERMINAL HYDROLASE"/>
    <property type="match status" value="1"/>
</dbReference>
<feature type="region of interest" description="Disordered" evidence="5">
    <location>
        <begin position="1103"/>
        <end position="1123"/>
    </location>
</feature>
<dbReference type="Pfam" id="PF22900">
    <property type="entry name" value="UCH_UBL1"/>
    <property type="match status" value="1"/>
</dbReference>
<keyword evidence="1" id="KW-0597">Phosphoprotein</keyword>
<accession>A0AAV2H9T3</accession>
<keyword evidence="2" id="KW-0645">Protease</keyword>
<evidence type="ECO:0000256" key="4">
    <source>
        <dbReference type="ARBA" id="ARBA00022801"/>
    </source>
</evidence>
<sequence>MDNNFVSDENVQMILAMGFPSESEVRRALRMAKNDPSDAVAILTNEPPSSYDGVEEMDVDLKDGTISSNRSYGPQLPPSYEEEVCHDTGGQFTTKKTDQLTCEAAAMDEASNMEFPVTNLYELEGRVFTEMWNIPFKKEESLGKCLIASTRLMEAGLAESDEHCKRFIDRCMPEAFNKLLTSNAVHKWGIEIQEGIFNMLGLLIELVVASLKQPTVHPILMDCLKLAFSPDTEFQVKNQNKRDSRITWEERFGGTEPPATISSSAHKNNNTPYGWLTNLINTFAFQDGFDLVKKHLDLEDVDILNMSLLLRPFGACAEFLSPTVMKAMLRPGMEKAVKTIQALEEKDFKEKKIGSVSDLLSSMKLLCLQMWPLDVDKLDDLRLTVTLRMLKSPHFNAKMNALKEVTKLIDELSGTRQGKSAAIISEEKILDWLVENKILSIALEGNIDQAQYCDKIKGIVEFLGAKLSLDELSMIWKMQNGQTNNVIDNIHSIIAAAAVKFESNQLEHLFLLIQKKWQDDSDKTREKLLSLIGKIGKDAKVAKTTTRVLELLWDLAHLPALSTSLVEQALDEHHAILSDSYTVKEQVKLQYVTKCVEDIKKCACVLPALRQLMSISKNIIKNTVQKTDNKSVISELNKGSDVIKLVTNSLVKCHKLAASQVGDGQLKPTTMVDGRYPHSDYISTHLSFLRYVLQAGDLYLVWNRARDIWTTLGANQKACEWDRETCYEWFRLGITDLDIDTQNQMFQKMILSIDPAKLSENGFMCFKCFFERVNQYEHRLKHSNVAMVVEKTELIGLDYLWEICLHVPDEAIAEQAIQMLLALSYTNLNSKLKKEPVALHKKFISECYNRLETARMGMGGNVVAHTVSNATKVVTAAIVPDVANVPLPSRSIKFLAIERLLWIAEAYILSVEEIHCVPRNILPHGASFHGYQLNIQVKCEALRQEFTLQCHSNETLGSVRRKVLLNINQPSDHVQMHTNDKLLCMTKDQLLLYQLDLTDKSVLQVHLGTSSTSKSGSTSMASGPSGLGKEVSLMRELTKEKMLPGVVMAKGGVVFEMLYQLTELDEPKITKRVQKLLMLIPTDPAVSEALDLIGQKSMKSAASSEDLSNVKSSPKKSLPTIVSNPRLSPKETMKYLFNSSQPEMSAFRVLYNLEVLSSKLMPTSEDPAMQASAQNFCMEFLLNEGLSLVVSVLQPESLPADINYEIRQGCYSICLQLARYLLCGQTVTGEANKDSGSAALLPSPLRSNSKWGHAIQSLSTQEFVETVSCFMKVTWAAASGRLHLLSSNQPIKDSREGFGCGHRSRQSSTGSSASTNSDSDSQAHHTGIYSHHVTIPTQDANIAKEALEILITCLQLRKELLVSFYTLPYVSEFVLELLVGCPLANIRDVTLEQLFLLSKLELSNPEMGDAVQTPRQFILKLLLKAYLPFWVSSSNARGSTQKLLNQCSQYFELRCRLLENLSLLEQNGLGIDLESMLEDEIAWLSNFVPSRHADLQQTDNTLLAGHLKLIRTLLTCEGVDKAGHGSSLVSYLLHDFLFPASKLMLDSMNQPAQDSSLMEFNPKCSNSESRVAAYDLLAELSNHCLANLKLICKELLIMHHQLIDNKEWEYMPPVDGRASCGYVGLKNGGATCYMNSVLQQLYMTPGVPEAVLSVDEDQPDEESVFYQVQQMFGHLMESRLQAHEPEKFWQVFKLWGHSINIREQQDSFDFFQAVLDQIDEHMKESGKEEIFKKKFQGIFSDQKICKDCPHRYEREEAFIALNLTVKNATLQDSLDQFVKGELLEGANAYFCEKCGEKRNTIKRMCIKKLPPLLCIQLKRFGYDWEANRALKFDDYFKFPWRLDMEPYTVDGMARREGQQGGSGSDTQSLGGTESEHMGTDSLNGEIESGIEAASINSESNPIQYDLVGIVVHSGQANAGHYYSLIRDRRGTALTNPNKGKWFKFNDTVVEEFDMNDVTVEQECFGGTYKAKVYDSSNTYPEERLRYWNGYLLFYERQEDLRSPVTAKRSKIISRRVLPEGGKRSLNSDSLMELTELVHKGERKGIFLDRMPAGIQQVIHAENITFVKNRDIYNPEYFTFVRQLVTLVAQNKVIVASLLSHHYIHKCCHNDAVDLVTFAVQCTILRCLLRLSELDEWVTLLDSLMSSCRDACLWLIDYLASSEGNEIIKPFILECPSKEVRVMFCKLLEKMFASFFHHGGVPTHPNLNTLLENLLSLLDKDAVDLVRNSTQYFLIIRSYIQMGTKACAHMFGRNGFQRLVIFLLGNGNGVSGNGRRWSSIQAREFAHLHTALALLILNCDVKAYQTHDPGEFGERKPSTVQPHIFLKMSQEMSSYVFGEESHRYIKEVIMGVRELSGGTLDSLFDMLTYCSYCNLPFTQAILKQIMWQYSNIASNELKPIFSLLTKILMLEDPLQTIRLQYVIDGILDDNGKKFEGLTNVIRLNHVSDSRRSYQCIKFLVALMSKSAVAKDFLLKTPSKWQWAVNWLKKKMSDHNYWSSTSSQSLSNEDSNRKSFQRTQSAQYTLQEATALLTEIENQEFNNNNISDNDVDINLTAFTGADVSVTANIAVDKPSASTSTVNTTWTNTEQQTSPLGKTEDPSLDID</sequence>
<feature type="region of interest" description="Disordered" evidence="5">
    <location>
        <begin position="2497"/>
        <end position="2518"/>
    </location>
</feature>
<dbReference type="SUPFAM" id="SSF46934">
    <property type="entry name" value="UBA-like"/>
    <property type="match status" value="1"/>
</dbReference>
<dbReference type="InterPro" id="IPR050164">
    <property type="entry name" value="Peptidase_C19"/>
</dbReference>
<keyword evidence="4" id="KW-0378">Hydrolase</keyword>
<dbReference type="InterPro" id="IPR056850">
    <property type="entry name" value="ARM_UBP34_24_USP9X_Y"/>
</dbReference>
<dbReference type="GO" id="GO:0004843">
    <property type="term" value="F:cysteine-type deubiquitinase activity"/>
    <property type="evidence" value="ECO:0007669"/>
    <property type="project" value="InterPro"/>
</dbReference>
<dbReference type="FunFam" id="3.90.70.10:FF:000022">
    <property type="entry name" value="Ubiquitin carboxyl-terminal hydrolase 24"/>
    <property type="match status" value="1"/>
</dbReference>
<feature type="region of interest" description="Disordered" evidence="5">
    <location>
        <begin position="1853"/>
        <end position="1882"/>
    </location>
</feature>
<dbReference type="PROSITE" id="PS50030">
    <property type="entry name" value="UBA"/>
    <property type="match status" value="1"/>
</dbReference>
<protein>
    <recommendedName>
        <fullName evidence="10">Ubiquitinyl hydrolase 1</fullName>
    </recommendedName>
</protein>
<dbReference type="PROSITE" id="PS00972">
    <property type="entry name" value="USP_1"/>
    <property type="match status" value="1"/>
</dbReference>
<dbReference type="InterPro" id="IPR009060">
    <property type="entry name" value="UBA-like_sf"/>
</dbReference>
<feature type="compositionally biased region" description="Low complexity" evidence="5">
    <location>
        <begin position="1306"/>
        <end position="1320"/>
    </location>
</feature>
<dbReference type="EMBL" id="CAXITT010000058">
    <property type="protein sequence ID" value="CAL1529935.1"/>
    <property type="molecule type" value="Genomic_DNA"/>
</dbReference>
<dbReference type="Proteomes" id="UP001497497">
    <property type="component" value="Unassembled WGS sequence"/>
</dbReference>
<dbReference type="GO" id="GO:0005829">
    <property type="term" value="C:cytosol"/>
    <property type="evidence" value="ECO:0007669"/>
    <property type="project" value="TreeGrafter"/>
</dbReference>
<feature type="compositionally biased region" description="Low complexity" evidence="5">
    <location>
        <begin position="2574"/>
        <end position="2591"/>
    </location>
</feature>
<evidence type="ECO:0000256" key="5">
    <source>
        <dbReference type="SAM" id="MobiDB-lite"/>
    </source>
</evidence>
<feature type="domain" description="UBA" evidence="6">
    <location>
        <begin position="1"/>
        <end position="46"/>
    </location>
</feature>
<dbReference type="Pfam" id="PF00443">
    <property type="entry name" value="UCH"/>
    <property type="match status" value="1"/>
</dbReference>
<dbReference type="Pfam" id="PF12030">
    <property type="entry name" value="DUF3517"/>
    <property type="match status" value="1"/>
</dbReference>
<gene>
    <name evidence="8" type="ORF">GSLYS_00004068001</name>
</gene>
<dbReference type="SUPFAM" id="SSF54001">
    <property type="entry name" value="Cysteine proteinases"/>
    <property type="match status" value="1"/>
</dbReference>
<dbReference type="Pfam" id="PF25010">
    <property type="entry name" value="ARM_UBP24_USP9X-Y"/>
    <property type="match status" value="1"/>
</dbReference>
<dbReference type="InterPro" id="IPR055176">
    <property type="entry name" value="UBP24/USP9X/USP9Y_UBL"/>
</dbReference>
<proteinExistence type="predicted"/>
<dbReference type="InterPro" id="IPR015940">
    <property type="entry name" value="UBA"/>
</dbReference>
<dbReference type="InterPro" id="IPR001394">
    <property type="entry name" value="Peptidase_C19_UCH"/>
</dbReference>
<dbReference type="GO" id="GO:0006508">
    <property type="term" value="P:proteolysis"/>
    <property type="evidence" value="ECO:0007669"/>
    <property type="project" value="UniProtKB-KW"/>
</dbReference>
<evidence type="ECO:0000259" key="6">
    <source>
        <dbReference type="PROSITE" id="PS50030"/>
    </source>
</evidence>
<keyword evidence="3" id="KW-0833">Ubl conjugation pathway</keyword>
<reference evidence="8 9" key="1">
    <citation type="submission" date="2024-04" db="EMBL/GenBank/DDBJ databases">
        <authorList>
            <consortium name="Genoscope - CEA"/>
            <person name="William W."/>
        </authorList>
    </citation>
    <scope>NUCLEOTIDE SEQUENCE [LARGE SCALE GENOMIC DNA]</scope>
</reference>
<dbReference type="Gene3D" id="1.10.8.10">
    <property type="entry name" value="DNA helicase RuvA subunit, C-terminal domain"/>
    <property type="match status" value="1"/>
</dbReference>
<organism evidence="8 9">
    <name type="scientific">Lymnaea stagnalis</name>
    <name type="common">Great pond snail</name>
    <name type="synonym">Helix stagnalis</name>
    <dbReference type="NCBI Taxonomy" id="6523"/>
    <lineage>
        <taxon>Eukaryota</taxon>
        <taxon>Metazoa</taxon>
        <taxon>Spiralia</taxon>
        <taxon>Lophotrochozoa</taxon>
        <taxon>Mollusca</taxon>
        <taxon>Gastropoda</taxon>
        <taxon>Heterobranchia</taxon>
        <taxon>Euthyneura</taxon>
        <taxon>Panpulmonata</taxon>
        <taxon>Hygrophila</taxon>
        <taxon>Lymnaeoidea</taxon>
        <taxon>Lymnaeidae</taxon>
        <taxon>Lymnaea</taxon>
    </lineage>
</organism>
<dbReference type="GO" id="GO:0016579">
    <property type="term" value="P:protein deubiquitination"/>
    <property type="evidence" value="ECO:0007669"/>
    <property type="project" value="InterPro"/>
</dbReference>
<evidence type="ECO:0000313" key="8">
    <source>
        <dbReference type="EMBL" id="CAL1529935.1"/>
    </source>
</evidence>
<evidence type="ECO:0008006" key="10">
    <source>
        <dbReference type="Google" id="ProtNLM"/>
    </source>
</evidence>
<dbReference type="PROSITE" id="PS50235">
    <property type="entry name" value="USP_3"/>
    <property type="match status" value="1"/>
</dbReference>
<name>A0AAV2H9T3_LYMST</name>
<dbReference type="InterPro" id="IPR021905">
    <property type="entry name" value="DUF3517"/>
</dbReference>
<dbReference type="CDD" id="cd02659">
    <property type="entry name" value="peptidase_C19C"/>
    <property type="match status" value="1"/>
</dbReference>
<evidence type="ECO:0000256" key="2">
    <source>
        <dbReference type="ARBA" id="ARBA00022670"/>
    </source>
</evidence>
<feature type="compositionally biased region" description="Polar residues" evidence="5">
    <location>
        <begin position="1103"/>
        <end position="1112"/>
    </location>
</feature>
<feature type="region of interest" description="Disordered" evidence="5">
    <location>
        <begin position="1296"/>
        <end position="1324"/>
    </location>
</feature>
<feature type="compositionally biased region" description="Polar residues" evidence="5">
    <location>
        <begin position="2497"/>
        <end position="2507"/>
    </location>
</feature>
<evidence type="ECO:0000256" key="1">
    <source>
        <dbReference type="ARBA" id="ARBA00022553"/>
    </source>
</evidence>
<dbReference type="InterPro" id="IPR038765">
    <property type="entry name" value="Papain-like_cys_pep_sf"/>
</dbReference>
<dbReference type="GO" id="GO:0005634">
    <property type="term" value="C:nucleus"/>
    <property type="evidence" value="ECO:0007669"/>
    <property type="project" value="TreeGrafter"/>
</dbReference>
<dbReference type="SMART" id="SM00165">
    <property type="entry name" value="UBA"/>
    <property type="match status" value="1"/>
</dbReference>
<dbReference type="PANTHER" id="PTHR24006:SF943">
    <property type="entry name" value="UBIQUITIN CARBOXYL-TERMINAL HYDROLASE PUF"/>
    <property type="match status" value="1"/>
</dbReference>